<comment type="caution">
    <text evidence="7">The sequence shown here is derived from an EMBL/GenBank/DDBJ whole genome shotgun (WGS) entry which is preliminary data.</text>
</comment>
<dbReference type="OrthoDB" id="2192561at2759"/>
<name>A0A3S3QEJ7_9ACAR</name>
<dbReference type="PANTHER" id="PTHR12821:SF0">
    <property type="entry name" value="BYSTIN"/>
    <property type="match status" value="1"/>
</dbReference>
<evidence type="ECO:0000313" key="9">
    <source>
        <dbReference type="Proteomes" id="UP000285301"/>
    </source>
</evidence>
<dbReference type="Gene3D" id="1.25.40.480">
    <property type="match status" value="1"/>
</dbReference>
<reference evidence="7 9" key="1">
    <citation type="journal article" date="2018" name="Gigascience">
        <title>Genomes of trombidid mites reveal novel predicted allergens and laterally-transferred genes associated with secondary metabolism.</title>
        <authorList>
            <person name="Dong X."/>
            <person name="Chaisiri K."/>
            <person name="Xia D."/>
            <person name="Armstrong S.D."/>
            <person name="Fang Y."/>
            <person name="Donnelly M.J."/>
            <person name="Kadowaki T."/>
            <person name="McGarry J.W."/>
            <person name="Darby A.C."/>
            <person name="Makepeace B.L."/>
        </authorList>
    </citation>
    <scope>NUCLEOTIDE SEQUENCE [LARGE SCALE GENOMIC DNA]</scope>
    <source>
        <strain evidence="7">UoL-WK</strain>
    </source>
</reference>
<feature type="compositionally biased region" description="Basic and acidic residues" evidence="6">
    <location>
        <begin position="22"/>
        <end position="43"/>
    </location>
</feature>
<gene>
    <name evidence="7" type="ORF">B4U79_01525</name>
    <name evidence="8" type="ORF">B4U79_14925</name>
</gene>
<dbReference type="GO" id="GO:0030515">
    <property type="term" value="F:snoRNA binding"/>
    <property type="evidence" value="ECO:0007669"/>
    <property type="project" value="TreeGrafter"/>
</dbReference>
<evidence type="ECO:0000313" key="7">
    <source>
        <dbReference type="EMBL" id="RWS07867.1"/>
    </source>
</evidence>
<organism evidence="7 9">
    <name type="scientific">Dinothrombium tinctorium</name>
    <dbReference type="NCBI Taxonomy" id="1965070"/>
    <lineage>
        <taxon>Eukaryota</taxon>
        <taxon>Metazoa</taxon>
        <taxon>Ecdysozoa</taxon>
        <taxon>Arthropoda</taxon>
        <taxon>Chelicerata</taxon>
        <taxon>Arachnida</taxon>
        <taxon>Acari</taxon>
        <taxon>Acariformes</taxon>
        <taxon>Trombidiformes</taxon>
        <taxon>Prostigmata</taxon>
        <taxon>Anystina</taxon>
        <taxon>Parasitengona</taxon>
        <taxon>Trombidioidea</taxon>
        <taxon>Trombidiidae</taxon>
        <taxon>Dinothrombium</taxon>
    </lineage>
</organism>
<comment type="similarity">
    <text evidence="2">Belongs to the bystin family.</text>
</comment>
<dbReference type="STRING" id="1965070.A0A3S3QEJ7"/>
<proteinExistence type="inferred from homology"/>
<keyword evidence="3" id="KW-0690">Ribosome biogenesis</keyword>
<accession>A0A3S3QEJ7</accession>
<evidence type="ECO:0000256" key="3">
    <source>
        <dbReference type="ARBA" id="ARBA00022517"/>
    </source>
</evidence>
<evidence type="ECO:0000256" key="2">
    <source>
        <dbReference type="ARBA" id="ARBA00007114"/>
    </source>
</evidence>
<dbReference type="Proteomes" id="UP000285301">
    <property type="component" value="Unassembled WGS sequence"/>
</dbReference>
<evidence type="ECO:0000256" key="6">
    <source>
        <dbReference type="SAM" id="MobiDB-lite"/>
    </source>
</evidence>
<dbReference type="GO" id="GO:0030688">
    <property type="term" value="C:preribosome, small subunit precursor"/>
    <property type="evidence" value="ECO:0007669"/>
    <property type="project" value="TreeGrafter"/>
</dbReference>
<feature type="region of interest" description="Disordered" evidence="6">
    <location>
        <begin position="22"/>
        <end position="44"/>
    </location>
</feature>
<comment type="subcellular location">
    <subcellularLocation>
        <location evidence="1">Nucleus</location>
        <location evidence="1">Nucleolus</location>
    </subcellularLocation>
</comment>
<evidence type="ECO:0000313" key="8">
    <source>
        <dbReference type="EMBL" id="RWS09419.1"/>
    </source>
</evidence>
<reference evidence="7" key="2">
    <citation type="submission" date="2018-11" db="EMBL/GenBank/DDBJ databases">
        <title>Trombidioid mite genomics.</title>
        <authorList>
            <person name="Dong X."/>
        </authorList>
    </citation>
    <scope>NUCLEOTIDE SEQUENCE</scope>
    <source>
        <strain evidence="7">UoL-WK</strain>
    </source>
</reference>
<evidence type="ECO:0000256" key="5">
    <source>
        <dbReference type="ARBA" id="ARBA00074032"/>
    </source>
</evidence>
<keyword evidence="4" id="KW-0539">Nucleus</keyword>
<keyword evidence="9" id="KW-1185">Reference proteome</keyword>
<dbReference type="InterPro" id="IPR007955">
    <property type="entry name" value="Bystin"/>
</dbReference>
<protein>
    <recommendedName>
        <fullName evidence="5">Bystin</fullName>
    </recommendedName>
</protein>
<dbReference type="AlphaFoldDB" id="A0A3S3QEJ7"/>
<dbReference type="EMBL" id="NCKU01003260">
    <property type="protein sequence ID" value="RWS07867.1"/>
    <property type="molecule type" value="Genomic_DNA"/>
</dbReference>
<dbReference type="EMBL" id="NCKU01002509">
    <property type="protein sequence ID" value="RWS09419.1"/>
    <property type="molecule type" value="Genomic_DNA"/>
</dbReference>
<dbReference type="PANTHER" id="PTHR12821">
    <property type="entry name" value="BYSTIN"/>
    <property type="match status" value="1"/>
</dbReference>
<evidence type="ECO:0000256" key="4">
    <source>
        <dbReference type="ARBA" id="ARBA00023242"/>
    </source>
</evidence>
<dbReference type="FunFam" id="1.25.40.480:FF:000001">
    <property type="entry name" value="Bystin (51.6 kD)-like"/>
    <property type="match status" value="1"/>
</dbReference>
<dbReference type="GO" id="GO:0006364">
    <property type="term" value="P:rRNA processing"/>
    <property type="evidence" value="ECO:0007669"/>
    <property type="project" value="TreeGrafter"/>
</dbReference>
<dbReference type="Pfam" id="PF05291">
    <property type="entry name" value="Bystin"/>
    <property type="match status" value="1"/>
</dbReference>
<evidence type="ECO:0000256" key="1">
    <source>
        <dbReference type="ARBA" id="ARBA00004604"/>
    </source>
</evidence>
<dbReference type="GO" id="GO:0005737">
    <property type="term" value="C:cytoplasm"/>
    <property type="evidence" value="ECO:0007669"/>
    <property type="project" value="TreeGrafter"/>
</dbReference>
<dbReference type="GO" id="GO:0005730">
    <property type="term" value="C:nucleolus"/>
    <property type="evidence" value="ECO:0007669"/>
    <property type="project" value="UniProtKB-SubCell"/>
</dbReference>
<sequence>MGKAKKIKVSAKQRNVALEKQIESDAKVKPIREKRGNDGRDEEQVSASCVYSASTPFVFQFVDSKLSKTILREARKQIEDLQEQFEQKAPRASLDINACGNALDEESEASGDEIANDHNQYYEDIEINEEDAKALEIFMSKETTKRKTLADYIAEKLKERETEIKTQFSDAASVKFQDLDEKVVELYKGVKTVLSRYRSGKLPKAFKIIPALSNWEQILSITDPDSWSAAAMFQATRLFTSNLKENMAQRFFNLILLPRIRDDIAEFKRLNFHLYQALRKALFKPGAFFKGIVLPLCESGDCTLREAVIVGSVLSKNHIPVLHASAAILKIAEMEYNGANSVLLNVLINKKYALPYRVIDALVHHFLRFMYEKRELPVLWHQCLLVFVQHYKEDLSSEQKESLFDLLKAQSHYQITPIIRDLLLNSKCRDVEEEMMEEPLTEKVDS</sequence>